<keyword evidence="1" id="KW-0812">Transmembrane</keyword>
<dbReference type="Proteomes" id="UP000269774">
    <property type="component" value="Unassembled WGS sequence"/>
</dbReference>
<dbReference type="InterPro" id="IPR025403">
    <property type="entry name" value="TgpA-like_C"/>
</dbReference>
<dbReference type="InterPro" id="IPR052901">
    <property type="entry name" value="Bact_TGase-like"/>
</dbReference>
<evidence type="ECO:0000313" key="4">
    <source>
        <dbReference type="Proteomes" id="UP000269774"/>
    </source>
</evidence>
<proteinExistence type="predicted"/>
<dbReference type="AlphaFoldDB" id="A0A3M2I0X4"/>
<dbReference type="RefSeq" id="WP_122164032.1">
    <property type="nucleotide sequence ID" value="NZ_JAMOIB010000001.1"/>
</dbReference>
<dbReference type="EMBL" id="RFFM01000001">
    <property type="protein sequence ID" value="RMH92077.1"/>
    <property type="molecule type" value="Genomic_DNA"/>
</dbReference>
<organism evidence="3 4">
    <name type="scientific">Stutzerimonas zhaodongensis</name>
    <dbReference type="NCBI Taxonomy" id="1176257"/>
    <lineage>
        <taxon>Bacteria</taxon>
        <taxon>Pseudomonadati</taxon>
        <taxon>Pseudomonadota</taxon>
        <taxon>Gammaproteobacteria</taxon>
        <taxon>Pseudomonadales</taxon>
        <taxon>Pseudomonadaceae</taxon>
        <taxon>Stutzerimonas</taxon>
    </lineage>
</organism>
<dbReference type="SMART" id="SM00460">
    <property type="entry name" value="TGc"/>
    <property type="match status" value="1"/>
</dbReference>
<feature type="transmembrane region" description="Helical" evidence="1">
    <location>
        <begin position="58"/>
        <end position="74"/>
    </location>
</feature>
<dbReference type="InterPro" id="IPR038765">
    <property type="entry name" value="Papain-like_cys_pep_sf"/>
</dbReference>
<dbReference type="SUPFAM" id="SSF54001">
    <property type="entry name" value="Cysteine proteinases"/>
    <property type="match status" value="1"/>
</dbReference>
<keyword evidence="1" id="KW-0472">Membrane</keyword>
<feature type="transmembrane region" description="Helical" evidence="1">
    <location>
        <begin position="159"/>
        <end position="181"/>
    </location>
</feature>
<dbReference type="PANTHER" id="PTHR42736:SF1">
    <property type="entry name" value="PROTEIN-GLUTAMINE GAMMA-GLUTAMYLTRANSFERASE"/>
    <property type="match status" value="1"/>
</dbReference>
<reference evidence="3 4" key="1">
    <citation type="submission" date="2018-10" db="EMBL/GenBank/DDBJ databases">
        <title>Pseudomonas zhaodongensis NEAU-ST5-21(T) genome.</title>
        <authorList>
            <person name="Peng J."/>
            <person name="Liu Z.-P."/>
        </authorList>
    </citation>
    <scope>NUCLEOTIDE SEQUENCE [LARGE SCALE GENOMIC DNA]</scope>
    <source>
        <strain evidence="3 4">NEAU-ST5-21</strain>
    </source>
</reference>
<keyword evidence="1" id="KW-1133">Transmembrane helix</keyword>
<accession>A0A3M2I0X4</accession>
<evidence type="ECO:0000256" key="1">
    <source>
        <dbReference type="SAM" id="Phobius"/>
    </source>
</evidence>
<name>A0A3M2I0X4_9GAMM</name>
<feature type="transmembrane region" description="Helical" evidence="1">
    <location>
        <begin position="550"/>
        <end position="570"/>
    </location>
</feature>
<evidence type="ECO:0000313" key="3">
    <source>
        <dbReference type="EMBL" id="RMH92077.1"/>
    </source>
</evidence>
<feature type="transmembrane region" description="Helical" evidence="1">
    <location>
        <begin position="129"/>
        <end position="147"/>
    </location>
</feature>
<dbReference type="PANTHER" id="PTHR42736">
    <property type="entry name" value="PROTEIN-GLUTAMINE GAMMA-GLUTAMYLTRANSFERASE"/>
    <property type="match status" value="1"/>
</dbReference>
<feature type="transmembrane region" description="Helical" evidence="1">
    <location>
        <begin position="105"/>
        <end position="123"/>
    </location>
</feature>
<evidence type="ECO:0000259" key="2">
    <source>
        <dbReference type="SMART" id="SM00460"/>
    </source>
</evidence>
<gene>
    <name evidence="3" type="ORF">EA797_04930</name>
</gene>
<protein>
    <submittedName>
        <fullName evidence="3">DUF3488 domain-containing protein</fullName>
    </submittedName>
</protein>
<dbReference type="Pfam" id="PF13559">
    <property type="entry name" value="DUF4129"/>
    <property type="match status" value="1"/>
</dbReference>
<dbReference type="Pfam" id="PF11992">
    <property type="entry name" value="TgpA_N"/>
    <property type="match status" value="1"/>
</dbReference>
<dbReference type="OrthoDB" id="9804872at2"/>
<keyword evidence="4" id="KW-1185">Reference proteome</keyword>
<dbReference type="Gene3D" id="3.10.620.30">
    <property type="match status" value="1"/>
</dbReference>
<feature type="domain" description="Transglutaminase-like" evidence="2">
    <location>
        <begin position="399"/>
        <end position="470"/>
    </location>
</feature>
<feature type="transmembrane region" description="Helical" evidence="1">
    <location>
        <begin position="80"/>
        <end position="98"/>
    </location>
</feature>
<dbReference type="Pfam" id="PF01841">
    <property type="entry name" value="Transglut_core"/>
    <property type="match status" value="1"/>
</dbReference>
<comment type="caution">
    <text evidence="3">The sequence shown here is derived from an EMBL/GenBank/DDBJ whole genome shotgun (WGS) entry which is preliminary data.</text>
</comment>
<sequence>MSTVQPIPRTGLVWLLVAQVLVILPHLSHLPLWIIGLWLGCAAWRIQIFRMRARYPRAWAKALMMLGAAVGVYFSRGGLIGLDAGVVLLIAAFILKLVEMRSRRDALVLVFLGFFAVVTSYLFNDSLLAGIYSLAPIIALLAAMIGLQQSTTDTHPWPTLRLASSLLLQAIPLMLVLFVLFPRLGPLWSLPQPKDRGVTGLADSMSPGDIAELSRSSALAFRASFEGPIPDRDRLYWRAVTFERFDGRRWSQSFSSQIPQVPEWTPQGAPVDYSIVMQPSGRPWLYALDVAQVDAGGARLMADFHLERPRAVDKPLLYQARSWPEALREPRAAAATLERALQLPEGGNLRSRDWAKSLRSQHQTASATVQALLSHFNQQPYGYTLRPPPVGADIVDDFLFETLNGFCIHYAGAMTFVLRAAGIPSRVVAGYQGGEINPSGNYLSVRQLDAHAWIEYWDAEKGWVSVDPTFQVAPERIELGLEEALAGEQDLMQGALMGLRNYRDIGWLNELRFGWDSLNYGWQRWVLNYQGERQLEVLQGVFGKMDARKLGLLMVVSGALLIGLLALMLLKPWRRERDAQLRQFHRFERLLARQGIARLAGEGARDFAQRAAEHLPDAAGPIREFASLYEQARYAGYPAEKAELRAALAHLRRQLPWRRVKSPGRGRESDAGDP</sequence>
<dbReference type="InterPro" id="IPR021878">
    <property type="entry name" value="TgpA_N"/>
</dbReference>
<dbReference type="InterPro" id="IPR002931">
    <property type="entry name" value="Transglutaminase-like"/>
</dbReference>